<accession>A0A841BVJ3</accession>
<dbReference type="AlphaFoldDB" id="A0A841BVJ3"/>
<name>A0A841BVJ3_9ACTN</name>
<dbReference type="PANTHER" id="PTHR42951:SF4">
    <property type="entry name" value="ACYL-COENZYME A THIOESTERASE MBLAC2"/>
    <property type="match status" value="1"/>
</dbReference>
<evidence type="ECO:0000259" key="1">
    <source>
        <dbReference type="SMART" id="SM00849"/>
    </source>
</evidence>
<dbReference type="InterPro" id="IPR036866">
    <property type="entry name" value="RibonucZ/Hydroxyglut_hydro"/>
</dbReference>
<dbReference type="InterPro" id="IPR001279">
    <property type="entry name" value="Metallo-B-lactamas"/>
</dbReference>
<dbReference type="Pfam" id="PF00753">
    <property type="entry name" value="Lactamase_B"/>
    <property type="match status" value="1"/>
</dbReference>
<dbReference type="Proteomes" id="UP000587527">
    <property type="component" value="Unassembled WGS sequence"/>
</dbReference>
<dbReference type="SMART" id="SM00849">
    <property type="entry name" value="Lactamase_B"/>
    <property type="match status" value="1"/>
</dbReference>
<dbReference type="PANTHER" id="PTHR42951">
    <property type="entry name" value="METALLO-BETA-LACTAMASE DOMAIN-CONTAINING"/>
    <property type="match status" value="1"/>
</dbReference>
<proteinExistence type="predicted"/>
<organism evidence="2 3">
    <name type="scientific">Allocatelliglobosispora scoriae</name>
    <dbReference type="NCBI Taxonomy" id="643052"/>
    <lineage>
        <taxon>Bacteria</taxon>
        <taxon>Bacillati</taxon>
        <taxon>Actinomycetota</taxon>
        <taxon>Actinomycetes</taxon>
        <taxon>Micromonosporales</taxon>
        <taxon>Micromonosporaceae</taxon>
        <taxon>Allocatelliglobosispora</taxon>
    </lineage>
</organism>
<keyword evidence="3" id="KW-1185">Reference proteome</keyword>
<feature type="domain" description="Metallo-beta-lactamase" evidence="1">
    <location>
        <begin position="20"/>
        <end position="212"/>
    </location>
</feature>
<reference evidence="2 3" key="1">
    <citation type="submission" date="2020-08" db="EMBL/GenBank/DDBJ databases">
        <title>Sequencing the genomes of 1000 actinobacteria strains.</title>
        <authorList>
            <person name="Klenk H.-P."/>
        </authorList>
    </citation>
    <scope>NUCLEOTIDE SEQUENCE [LARGE SCALE GENOMIC DNA]</scope>
    <source>
        <strain evidence="2 3">DSM 45362</strain>
    </source>
</reference>
<gene>
    <name evidence="2" type="ORF">F4553_006551</name>
</gene>
<keyword evidence="2" id="KW-0378">Hydrolase</keyword>
<dbReference type="GO" id="GO:0016787">
    <property type="term" value="F:hydrolase activity"/>
    <property type="evidence" value="ECO:0007669"/>
    <property type="project" value="UniProtKB-KW"/>
</dbReference>
<dbReference type="InterPro" id="IPR050855">
    <property type="entry name" value="NDM-1-like"/>
</dbReference>
<evidence type="ECO:0000313" key="3">
    <source>
        <dbReference type="Proteomes" id="UP000587527"/>
    </source>
</evidence>
<dbReference type="Gene3D" id="3.60.15.10">
    <property type="entry name" value="Ribonuclease Z/Hydroxyacylglutathione hydrolase-like"/>
    <property type="match status" value="1"/>
</dbReference>
<protein>
    <submittedName>
        <fullName evidence="2">Glyoxylase-like metal-dependent hydrolase (Beta-lactamase superfamily II)</fullName>
    </submittedName>
</protein>
<evidence type="ECO:0000313" key="2">
    <source>
        <dbReference type="EMBL" id="MBB5873117.1"/>
    </source>
</evidence>
<dbReference type="SUPFAM" id="SSF56281">
    <property type="entry name" value="Metallo-hydrolase/oxidoreductase"/>
    <property type="match status" value="1"/>
</dbReference>
<dbReference type="CDD" id="cd16282">
    <property type="entry name" value="metallo-hydrolase-like_MBL-fold"/>
    <property type="match status" value="1"/>
</dbReference>
<comment type="caution">
    <text evidence="2">The sequence shown here is derived from an EMBL/GenBank/DDBJ whole genome shotgun (WGS) entry which is preliminary data.</text>
</comment>
<sequence length="280" mass="29981">MTAFTELSDRVFVLVEPMLRVNVTLVVGDGEALLVDTLSTDDQATELLDAVRRVTTAPLVVVNTHHHFDHCFGNEVIAPPPTPIWAHERAAAILRERGTALQRSWWEEFRGEDPAFADAIARITIRPPDHLVHSAQALTIGGRVIGLRHLGRGHTEGDLVVDVPDADLVIAGDLIEEGAPPGFGDAFPMAWPATVAALRDGLGPATRVIPGHGAPVGRDFVAAQHDELADLAWLIRDGHGDGVPPEKVAGATALTRWGDAGRHEATLAVARGYDELDALI</sequence>
<dbReference type="EMBL" id="JACHMN010000003">
    <property type="protein sequence ID" value="MBB5873117.1"/>
    <property type="molecule type" value="Genomic_DNA"/>
</dbReference>